<dbReference type="Proteomes" id="UP000652761">
    <property type="component" value="Unassembled WGS sequence"/>
</dbReference>
<evidence type="ECO:0000313" key="1">
    <source>
        <dbReference type="EMBL" id="MQM15665.1"/>
    </source>
</evidence>
<organism evidence="1 2">
    <name type="scientific">Colocasia esculenta</name>
    <name type="common">Wild taro</name>
    <name type="synonym">Arum esculentum</name>
    <dbReference type="NCBI Taxonomy" id="4460"/>
    <lineage>
        <taxon>Eukaryota</taxon>
        <taxon>Viridiplantae</taxon>
        <taxon>Streptophyta</taxon>
        <taxon>Embryophyta</taxon>
        <taxon>Tracheophyta</taxon>
        <taxon>Spermatophyta</taxon>
        <taxon>Magnoliopsida</taxon>
        <taxon>Liliopsida</taxon>
        <taxon>Araceae</taxon>
        <taxon>Aroideae</taxon>
        <taxon>Colocasieae</taxon>
        <taxon>Colocasia</taxon>
    </lineage>
</organism>
<dbReference type="AlphaFoldDB" id="A0A843X8L8"/>
<dbReference type="EMBL" id="NMUH01006628">
    <property type="protein sequence ID" value="MQM15665.1"/>
    <property type="molecule type" value="Genomic_DNA"/>
</dbReference>
<comment type="caution">
    <text evidence="1">The sequence shown here is derived from an EMBL/GenBank/DDBJ whole genome shotgun (WGS) entry which is preliminary data.</text>
</comment>
<accession>A0A843X8L8</accession>
<name>A0A843X8L8_COLES</name>
<evidence type="ECO:0000313" key="2">
    <source>
        <dbReference type="Proteomes" id="UP000652761"/>
    </source>
</evidence>
<reference evidence="1" key="1">
    <citation type="submission" date="2017-07" db="EMBL/GenBank/DDBJ databases">
        <title>Taro Niue Genome Assembly and Annotation.</title>
        <authorList>
            <person name="Atibalentja N."/>
            <person name="Keating K."/>
            <person name="Fields C.J."/>
        </authorList>
    </citation>
    <scope>NUCLEOTIDE SEQUENCE</scope>
    <source>
        <strain evidence="1">Niue_2</strain>
        <tissue evidence="1">Leaf</tissue>
    </source>
</reference>
<keyword evidence="2" id="KW-1185">Reference proteome</keyword>
<protein>
    <submittedName>
        <fullName evidence="1">Uncharacterized protein</fullName>
    </submittedName>
</protein>
<gene>
    <name evidence="1" type="ORF">Taro_048616</name>
</gene>
<proteinExistence type="predicted"/>
<sequence length="168" mass="18047">MDHCPHASAPPASLRLHLWPCAPTRRSGQAFSATNSDFGLGRATYDSSATLRYSWIFSCLPRFPAASFATPSSFFRGGKSAWPVKAVRNFLASQKAGDNTQTVPLGATTGSNYNPMIYQGALVSCVAGSHLATPPLLVVAVLGWLLACLTYRQEDSAGTPKEELRFVH</sequence>